<dbReference type="AlphaFoldDB" id="A0A318DA93"/>
<evidence type="ECO:0000313" key="2">
    <source>
        <dbReference type="Proteomes" id="UP000247689"/>
    </source>
</evidence>
<dbReference type="PIRSF" id="PIRSF028188">
    <property type="entry name" value="Amdntrnsf_FN0238"/>
    <property type="match status" value="1"/>
</dbReference>
<sequence>MTRKLLIIGLHIASLFFILRSRLKSLTLMSQTTHSIIMVPPTDFCFNHETAQDNEFQQTPDSPHYLVKENALEEFNVMVNQLRDHHVEVLLLNKHHGEPEMPDAVFPNNWFCTRPDGTIDLFPMKTPNRQVEVRPQALEKLLTHNGYQVKQINDHRDSNGAFLEGTGAMIFDHRHNKTFAAISERCDAELLAKYSALRDYETVSFNSASSNDTPFYHTNVMMSIGEQFAVICLDSIKAPKQRAHVEEQLKQSQKEIIDISFEQAEKHFCANLIQLRNQKNEPLIVLSESAYNAFTKEQKQKLEAHGKLVPCDIHTIESVGGGSARCMIAENFLPKQ</sequence>
<dbReference type="EMBL" id="QICH01000001">
    <property type="protein sequence ID" value="PXF63827.1"/>
    <property type="molecule type" value="Genomic_DNA"/>
</dbReference>
<proteinExistence type="predicted"/>
<evidence type="ECO:0008006" key="3">
    <source>
        <dbReference type="Google" id="ProtNLM"/>
    </source>
</evidence>
<organism evidence="1 2">
    <name type="scientific">Kangiella spongicola</name>
    <dbReference type="NCBI Taxonomy" id="796379"/>
    <lineage>
        <taxon>Bacteria</taxon>
        <taxon>Pseudomonadati</taxon>
        <taxon>Pseudomonadota</taxon>
        <taxon>Gammaproteobacteria</taxon>
        <taxon>Kangiellales</taxon>
        <taxon>Kangiellaceae</taxon>
        <taxon>Kangiella</taxon>
    </lineage>
</organism>
<dbReference type="Pfam" id="PF19420">
    <property type="entry name" value="DDAH_eukar"/>
    <property type="match status" value="1"/>
</dbReference>
<name>A0A318DA93_9GAMM</name>
<dbReference type="Gene3D" id="3.75.10.10">
    <property type="entry name" value="L-arginine/glycine Amidinotransferase, Chain A"/>
    <property type="match status" value="1"/>
</dbReference>
<comment type="caution">
    <text evidence="1">The sequence shown here is derived from an EMBL/GenBank/DDBJ whole genome shotgun (WGS) entry which is preliminary data.</text>
</comment>
<reference evidence="1 2" key="1">
    <citation type="submission" date="2018-05" db="EMBL/GenBank/DDBJ databases">
        <title>Kangiella spongicola genome sequence.</title>
        <authorList>
            <person name="Maclea K.S."/>
            <person name="Goen A.E."/>
            <person name="Kelley C."/>
            <person name="Underriner A."/>
            <person name="Silverwood T."/>
            <person name="Trachtenberg A.M."/>
        </authorList>
    </citation>
    <scope>NUCLEOTIDE SEQUENCE [LARGE SCALE GENOMIC DNA]</scope>
    <source>
        <strain evidence="1 2">ATCC BAA-2076</strain>
    </source>
</reference>
<keyword evidence="2" id="KW-1185">Reference proteome</keyword>
<dbReference type="PANTHER" id="PTHR43224:SF1">
    <property type="entry name" value="AMIDINOTRANSFERASE"/>
    <property type="match status" value="1"/>
</dbReference>
<evidence type="ECO:0000313" key="1">
    <source>
        <dbReference type="EMBL" id="PXF63827.1"/>
    </source>
</evidence>
<gene>
    <name evidence="1" type="ORF">DL796_01400</name>
</gene>
<dbReference type="NCBIfam" id="NF046062">
    <property type="entry name" value="citrull_CtlX"/>
    <property type="match status" value="1"/>
</dbReference>
<dbReference type="SUPFAM" id="SSF55909">
    <property type="entry name" value="Pentein"/>
    <property type="match status" value="1"/>
</dbReference>
<dbReference type="OrthoDB" id="9788268at2"/>
<dbReference type="Proteomes" id="UP000247689">
    <property type="component" value="Unassembled WGS sequence"/>
</dbReference>
<dbReference type="PANTHER" id="PTHR43224">
    <property type="entry name" value="AMIDINOTRANSFERASE"/>
    <property type="match status" value="1"/>
</dbReference>
<accession>A0A318DA93</accession>
<dbReference type="InterPro" id="IPR014541">
    <property type="entry name" value="Amdntrnsf_FN0238"/>
</dbReference>
<protein>
    <recommendedName>
        <fullName evidence="3">Amidinotransferase</fullName>
    </recommendedName>
</protein>